<proteinExistence type="predicted"/>
<accession>A0A0E1W6K0</accession>
<evidence type="ECO:0000313" key="1">
    <source>
        <dbReference type="EMBL" id="EET05277.1"/>
    </source>
</evidence>
<dbReference type="AlphaFoldDB" id="A0A0E1W6K0"/>
<organism evidence="1">
    <name type="scientific">Burkholderia pseudomallei 1710a</name>
    <dbReference type="NCBI Taxonomy" id="320371"/>
    <lineage>
        <taxon>Bacteria</taxon>
        <taxon>Pseudomonadati</taxon>
        <taxon>Pseudomonadota</taxon>
        <taxon>Betaproteobacteria</taxon>
        <taxon>Burkholderiales</taxon>
        <taxon>Burkholderiaceae</taxon>
        <taxon>Burkholderia</taxon>
        <taxon>pseudomallei group</taxon>
    </lineage>
</organism>
<dbReference type="EMBL" id="CM000833">
    <property type="protein sequence ID" value="EET05277.1"/>
    <property type="molecule type" value="Genomic_DNA"/>
</dbReference>
<name>A0A0E1W6K0_BURPE</name>
<gene>
    <name evidence="1" type="ORF">BURPS1710A_A2510</name>
</gene>
<reference evidence="1" key="1">
    <citation type="submission" date="2009-05" db="EMBL/GenBank/DDBJ databases">
        <authorList>
            <person name="Harkins D.M."/>
            <person name="DeShazer D."/>
            <person name="Woods D.E."/>
            <person name="Brinkac L.M."/>
            <person name="Brown K.A."/>
            <person name="Hung G.C."/>
            <person name="Tuanyok A."/>
            <person name="Zhang B."/>
            <person name="Nierman W.C."/>
        </authorList>
    </citation>
    <scope>NUCLEOTIDE SEQUENCE [LARGE SCALE GENOMIC DNA]</scope>
    <source>
        <strain evidence="1">1710a</strain>
    </source>
</reference>
<dbReference type="Proteomes" id="UP000001812">
    <property type="component" value="Chromosome II"/>
</dbReference>
<protein>
    <submittedName>
        <fullName evidence="1">Uncharacterized protein</fullName>
    </submittedName>
</protein>
<sequence>MDAYPGGDARSRAVSFSFDTRKYRGARRAFPYPVTAARAPLCRHRRRHVPST</sequence>
<dbReference type="HOGENOM" id="CLU_3077613_0_0_4"/>